<keyword evidence="2" id="KW-1185">Reference proteome</keyword>
<proteinExistence type="predicted"/>
<dbReference type="Proteomes" id="UP001147733">
    <property type="component" value="Unassembled WGS sequence"/>
</dbReference>
<dbReference type="GeneID" id="81383211"/>
<sequence length="111" mass="12161">MADTLDTSQGKNGDFAEQSILIWRRAAGLDRDPRSADTLNLELCTPDPYKVHAIYTGALPGTGRGGVLELKDEIGDDFRIVILLSLSVLVEKARQKRDRSGDNTARLMAFA</sequence>
<evidence type="ECO:0000313" key="1">
    <source>
        <dbReference type="EMBL" id="KAJ5233358.1"/>
    </source>
</evidence>
<organism evidence="1 2">
    <name type="scientific">Penicillium citrinum</name>
    <dbReference type="NCBI Taxonomy" id="5077"/>
    <lineage>
        <taxon>Eukaryota</taxon>
        <taxon>Fungi</taxon>
        <taxon>Dikarya</taxon>
        <taxon>Ascomycota</taxon>
        <taxon>Pezizomycotina</taxon>
        <taxon>Eurotiomycetes</taxon>
        <taxon>Eurotiomycetidae</taxon>
        <taxon>Eurotiales</taxon>
        <taxon>Aspergillaceae</taxon>
        <taxon>Penicillium</taxon>
    </lineage>
</organism>
<dbReference type="OrthoDB" id="4359245at2759"/>
<accession>A0A9W9P0X9</accession>
<dbReference type="AlphaFoldDB" id="A0A9W9P0X9"/>
<gene>
    <name evidence="1" type="ORF">N7469_005124</name>
</gene>
<comment type="caution">
    <text evidence="1">The sequence shown here is derived from an EMBL/GenBank/DDBJ whole genome shotgun (WGS) entry which is preliminary data.</text>
</comment>
<reference evidence="1" key="2">
    <citation type="journal article" date="2023" name="IMA Fungus">
        <title>Comparative genomic study of the Penicillium genus elucidates a diverse pangenome and 15 lateral gene transfer events.</title>
        <authorList>
            <person name="Petersen C."/>
            <person name="Sorensen T."/>
            <person name="Nielsen M.R."/>
            <person name="Sondergaard T.E."/>
            <person name="Sorensen J.L."/>
            <person name="Fitzpatrick D.A."/>
            <person name="Frisvad J.C."/>
            <person name="Nielsen K.L."/>
        </authorList>
    </citation>
    <scope>NUCLEOTIDE SEQUENCE</scope>
    <source>
        <strain evidence="1">IBT 23319</strain>
    </source>
</reference>
<protein>
    <submittedName>
        <fullName evidence="1">Uncharacterized protein</fullName>
    </submittedName>
</protein>
<name>A0A9W9P0X9_PENCI</name>
<reference evidence="1" key="1">
    <citation type="submission" date="2022-11" db="EMBL/GenBank/DDBJ databases">
        <authorList>
            <person name="Petersen C."/>
        </authorList>
    </citation>
    <scope>NUCLEOTIDE SEQUENCE</scope>
    <source>
        <strain evidence="1">IBT 23319</strain>
    </source>
</reference>
<dbReference type="RefSeq" id="XP_056500858.1">
    <property type="nucleotide sequence ID" value="XM_056644044.1"/>
</dbReference>
<evidence type="ECO:0000313" key="2">
    <source>
        <dbReference type="Proteomes" id="UP001147733"/>
    </source>
</evidence>
<dbReference type="EMBL" id="JAPQKT010000004">
    <property type="protein sequence ID" value="KAJ5233358.1"/>
    <property type="molecule type" value="Genomic_DNA"/>
</dbReference>